<dbReference type="AlphaFoldDB" id="G0N4H5"/>
<evidence type="ECO:0000313" key="2">
    <source>
        <dbReference type="EMBL" id="EGT52544.1"/>
    </source>
</evidence>
<protein>
    <submittedName>
        <fullName evidence="2">Uncharacterized protein</fullName>
    </submittedName>
</protein>
<accession>G0N4H5</accession>
<sequence>MPFLKMFTKTGNVDESLNLLGGKKVSPLAPNPGTNAGKRTENEALLTQNRNPNLPRQLNKETNSDGKNSHHKQNEAPELNFRPVANEFEFTKGKTKEQNQQRDNHFNLLFNARDFILNLWKPPVFESNESIRKEYENLDTHNCVGYKF</sequence>
<name>G0N4H5_CAEBE</name>
<dbReference type="EMBL" id="GL379837">
    <property type="protein sequence ID" value="EGT52544.1"/>
    <property type="molecule type" value="Genomic_DNA"/>
</dbReference>
<keyword evidence="3" id="KW-1185">Reference proteome</keyword>
<organism evidence="3">
    <name type="scientific">Caenorhabditis brenneri</name>
    <name type="common">Nematode worm</name>
    <dbReference type="NCBI Taxonomy" id="135651"/>
    <lineage>
        <taxon>Eukaryota</taxon>
        <taxon>Metazoa</taxon>
        <taxon>Ecdysozoa</taxon>
        <taxon>Nematoda</taxon>
        <taxon>Chromadorea</taxon>
        <taxon>Rhabditida</taxon>
        <taxon>Rhabditina</taxon>
        <taxon>Rhabditomorpha</taxon>
        <taxon>Rhabditoidea</taxon>
        <taxon>Rhabditidae</taxon>
        <taxon>Peloderinae</taxon>
        <taxon>Caenorhabditis</taxon>
    </lineage>
</organism>
<proteinExistence type="predicted"/>
<dbReference type="Proteomes" id="UP000008068">
    <property type="component" value="Unassembled WGS sequence"/>
</dbReference>
<feature type="region of interest" description="Disordered" evidence="1">
    <location>
        <begin position="21"/>
        <end position="83"/>
    </location>
</feature>
<reference evidence="3" key="1">
    <citation type="submission" date="2011-07" db="EMBL/GenBank/DDBJ databases">
        <authorList>
            <consortium name="Caenorhabditis brenneri Sequencing and Analysis Consortium"/>
            <person name="Wilson R.K."/>
        </authorList>
    </citation>
    <scope>NUCLEOTIDE SEQUENCE [LARGE SCALE GENOMIC DNA]</scope>
    <source>
        <strain evidence="3">PB2801</strain>
    </source>
</reference>
<feature type="compositionally biased region" description="Basic and acidic residues" evidence="1">
    <location>
        <begin position="58"/>
        <end position="75"/>
    </location>
</feature>
<evidence type="ECO:0000256" key="1">
    <source>
        <dbReference type="SAM" id="MobiDB-lite"/>
    </source>
</evidence>
<dbReference type="HOGENOM" id="CLU_1760415_0_0_1"/>
<evidence type="ECO:0000313" key="3">
    <source>
        <dbReference type="Proteomes" id="UP000008068"/>
    </source>
</evidence>
<gene>
    <name evidence="2" type="ORF">CAEBREN_04211</name>
</gene>
<feature type="compositionally biased region" description="Polar residues" evidence="1">
    <location>
        <begin position="45"/>
        <end position="56"/>
    </location>
</feature>
<dbReference type="InParanoid" id="G0N4H5"/>